<comment type="caution">
    <text evidence="1">The sequence shown here is derived from an EMBL/GenBank/DDBJ whole genome shotgun (WGS) entry which is preliminary data.</text>
</comment>
<reference evidence="1" key="1">
    <citation type="submission" date="2021-06" db="EMBL/GenBank/DDBJ databases">
        <authorList>
            <person name="Kallberg Y."/>
            <person name="Tangrot J."/>
            <person name="Rosling A."/>
        </authorList>
    </citation>
    <scope>NUCLEOTIDE SEQUENCE</scope>
    <source>
        <strain evidence="1">UK204</strain>
    </source>
</reference>
<proteinExistence type="predicted"/>
<gene>
    <name evidence="1" type="ORF">FCALED_LOCUS9351</name>
</gene>
<sequence>MLSKAVEMVFKQSRPQSYRELMTNFEDMCRENVFLDTIQKE</sequence>
<dbReference type="EMBL" id="CAJVPQ010003057">
    <property type="protein sequence ID" value="CAG8616858.1"/>
    <property type="molecule type" value="Genomic_DNA"/>
</dbReference>
<feature type="non-terminal residue" evidence="1">
    <location>
        <position position="1"/>
    </location>
</feature>
<accession>A0A9N9CZ78</accession>
<name>A0A9N9CZ78_9GLOM</name>
<keyword evidence="2" id="KW-1185">Reference proteome</keyword>
<evidence type="ECO:0000313" key="2">
    <source>
        <dbReference type="Proteomes" id="UP000789570"/>
    </source>
</evidence>
<organism evidence="1 2">
    <name type="scientific">Funneliformis caledonium</name>
    <dbReference type="NCBI Taxonomy" id="1117310"/>
    <lineage>
        <taxon>Eukaryota</taxon>
        <taxon>Fungi</taxon>
        <taxon>Fungi incertae sedis</taxon>
        <taxon>Mucoromycota</taxon>
        <taxon>Glomeromycotina</taxon>
        <taxon>Glomeromycetes</taxon>
        <taxon>Glomerales</taxon>
        <taxon>Glomeraceae</taxon>
        <taxon>Funneliformis</taxon>
    </lineage>
</organism>
<dbReference type="Proteomes" id="UP000789570">
    <property type="component" value="Unassembled WGS sequence"/>
</dbReference>
<evidence type="ECO:0000313" key="1">
    <source>
        <dbReference type="EMBL" id="CAG8616858.1"/>
    </source>
</evidence>
<dbReference type="AlphaFoldDB" id="A0A9N9CZ78"/>
<protein>
    <submittedName>
        <fullName evidence="1">15118_t:CDS:1</fullName>
    </submittedName>
</protein>